<dbReference type="AlphaFoldDB" id="A0A6V7L400"/>
<evidence type="ECO:0000256" key="6">
    <source>
        <dbReference type="ARBA" id="ARBA00023067"/>
    </source>
</evidence>
<dbReference type="Gene3D" id="1.25.10.10">
    <property type="entry name" value="Leucine-rich Repeat Variant"/>
    <property type="match status" value="2"/>
</dbReference>
<dbReference type="InterPro" id="IPR025977">
    <property type="entry name" value="Cnd3_C"/>
</dbReference>
<keyword evidence="4" id="KW-0132">Cell division</keyword>
<accession>A0A6V7L400</accession>
<comment type="similarity">
    <text evidence="2">Belongs to the CND3 (condensin subunit 3) family.</text>
</comment>
<dbReference type="PANTHER" id="PTHR14418:SF5">
    <property type="entry name" value="CONDENSIN COMPLEX SUBUNIT 3"/>
    <property type="match status" value="1"/>
</dbReference>
<dbReference type="Pfam" id="PF12719">
    <property type="entry name" value="Cnd3"/>
    <property type="match status" value="1"/>
</dbReference>
<evidence type="ECO:0000313" key="9">
    <source>
        <dbReference type="EMBL" id="CAD1571178.1"/>
    </source>
</evidence>
<dbReference type="InterPro" id="IPR026003">
    <property type="entry name" value="Cohesin_HEAT"/>
</dbReference>
<comment type="subcellular location">
    <subcellularLocation>
        <location evidence="1">Chromosome</location>
    </subcellularLocation>
</comment>
<evidence type="ECO:0000256" key="5">
    <source>
        <dbReference type="ARBA" id="ARBA00022776"/>
    </source>
</evidence>
<name>A0A6V7L400_9HYME</name>
<dbReference type="GO" id="GO:0000793">
    <property type="term" value="C:condensed chromosome"/>
    <property type="evidence" value="ECO:0007669"/>
    <property type="project" value="TreeGrafter"/>
</dbReference>
<dbReference type="EMBL" id="CADCXW020000334">
    <property type="protein sequence ID" value="CAD1571178.1"/>
    <property type="molecule type" value="Genomic_DNA"/>
</dbReference>
<dbReference type="InterPro" id="IPR016024">
    <property type="entry name" value="ARM-type_fold"/>
</dbReference>
<dbReference type="GO" id="GO:0000796">
    <property type="term" value="C:condensin complex"/>
    <property type="evidence" value="ECO:0007669"/>
    <property type="project" value="InterPro"/>
</dbReference>
<evidence type="ECO:0000256" key="2">
    <source>
        <dbReference type="ARBA" id="ARBA00006533"/>
    </source>
</evidence>
<dbReference type="InterPro" id="IPR027165">
    <property type="entry name" value="CND3"/>
</dbReference>
<dbReference type="GO" id="GO:0005737">
    <property type="term" value="C:cytoplasm"/>
    <property type="evidence" value="ECO:0007669"/>
    <property type="project" value="TreeGrafter"/>
</dbReference>
<dbReference type="Pfam" id="PF12765">
    <property type="entry name" value="Cohesin_HEAT"/>
    <property type="match status" value="1"/>
</dbReference>
<feature type="domain" description="Nuclear condensin complex subunit 3 C-terminal" evidence="8">
    <location>
        <begin position="373"/>
        <end position="640"/>
    </location>
</feature>
<keyword evidence="6" id="KW-0226">DNA condensation</keyword>
<keyword evidence="7" id="KW-0131">Cell cycle</keyword>
<protein>
    <recommendedName>
        <fullName evidence="8">Nuclear condensin complex subunit 3 C-terminal domain-containing protein</fullName>
    </recommendedName>
</protein>
<dbReference type="PANTHER" id="PTHR14418">
    <property type="entry name" value="CONDENSIN COMPLEX SUBUNIT 3-RELATED"/>
    <property type="match status" value="1"/>
</dbReference>
<keyword evidence="3" id="KW-0158">Chromosome</keyword>
<gene>
    <name evidence="9" type="ORF">BBRV_LOCUS96684</name>
</gene>
<sequence length="684" mass="78548">MSLLLSSLNKNIFMDEELFDAIRNEISERILDESPKVRCQAIAVLFRMQEPGDPECPVIKLYIDRLCKDISAEVRRAAIQYGPKTIKFVHAVLKRLTDIDESVRKAAYVYFSKIKVTSLSIEQRQLILRTGLHDPCASVRTAVRDVVLKTWLITYDDDYCRLLYALDSEMDTELSILVLNTLFEQSNLETLFKQLPLDRDRKLIPIEQLNGENVLYWRCFIEYMGKKSADETVDKSIPELTSFCKYIKEFQTIMENFEMENTNSDTEPVEDKKITYRFIHLQLFELVKTYDLSDEFGRGKLRELIEETLIIESCTIPVIKCIVEHYEKVVPDVSSRVTSLAHVISEIRMKPGIIDESETEVEPGNDKKTLITCLTIMACMLQARSVRTLTSTTRSLLENLAMPNLEHSDAKVQNAALRAVGMCLHLDGQFAKENLKIFFAAFLLDDEDMELWQICLSFIFDMFLRYGLDHFDIGQEDNLIGILMNLIYHEDRSIRTTATIGFCKLLLHGKLKNHSLLSALIIRMYDTATVDDERLRSSLVYFFKYYPSLNKEGSICIQKAFLPTLKKLVDAPDDSSLSAIDMDIIAKFIIDLSSVEFHAPGSKDYTAHNQLALELLKEIVDENSSIDKKTLIKSLKHLTIRLDNEELRAEMNEAVGNAIKMNGHRGKVVLKYLQDFEKSINEVH</sequence>
<evidence type="ECO:0000256" key="4">
    <source>
        <dbReference type="ARBA" id="ARBA00022618"/>
    </source>
</evidence>
<reference evidence="9" key="1">
    <citation type="submission" date="2020-07" db="EMBL/GenBank/DDBJ databases">
        <authorList>
            <person name="Ferguson B K."/>
        </authorList>
    </citation>
    <scope>NUCLEOTIDE SEQUENCE</scope>
    <source>
        <strain evidence="9">L06</strain>
    </source>
</reference>
<dbReference type="InterPro" id="IPR011989">
    <property type="entry name" value="ARM-like"/>
</dbReference>
<keyword evidence="5" id="KW-0498">Mitosis</keyword>
<evidence type="ECO:0000256" key="1">
    <source>
        <dbReference type="ARBA" id="ARBA00004286"/>
    </source>
</evidence>
<dbReference type="GO" id="GO:0051301">
    <property type="term" value="P:cell division"/>
    <property type="evidence" value="ECO:0007669"/>
    <property type="project" value="UniProtKB-KW"/>
</dbReference>
<dbReference type="SUPFAM" id="SSF48371">
    <property type="entry name" value="ARM repeat"/>
    <property type="match status" value="1"/>
</dbReference>
<dbReference type="GO" id="GO:0007076">
    <property type="term" value="P:mitotic chromosome condensation"/>
    <property type="evidence" value="ECO:0007669"/>
    <property type="project" value="InterPro"/>
</dbReference>
<evidence type="ECO:0000259" key="8">
    <source>
        <dbReference type="Pfam" id="PF12719"/>
    </source>
</evidence>
<proteinExistence type="inferred from homology"/>
<evidence type="ECO:0000256" key="7">
    <source>
        <dbReference type="ARBA" id="ARBA00023306"/>
    </source>
</evidence>
<evidence type="ECO:0000256" key="3">
    <source>
        <dbReference type="ARBA" id="ARBA00022454"/>
    </source>
</evidence>
<organism evidence="9">
    <name type="scientific">Bracon brevicornis</name>
    <dbReference type="NCBI Taxonomy" id="1563983"/>
    <lineage>
        <taxon>Eukaryota</taxon>
        <taxon>Metazoa</taxon>
        <taxon>Ecdysozoa</taxon>
        <taxon>Arthropoda</taxon>
        <taxon>Hexapoda</taxon>
        <taxon>Insecta</taxon>
        <taxon>Pterygota</taxon>
        <taxon>Neoptera</taxon>
        <taxon>Endopterygota</taxon>
        <taxon>Hymenoptera</taxon>
        <taxon>Apocrita</taxon>
        <taxon>Ichneumonoidea</taxon>
        <taxon>Braconidae</taxon>
        <taxon>Braconinae</taxon>
        <taxon>Bracon</taxon>
    </lineage>
</organism>